<gene>
    <name evidence="2" type="ORF">H0H81_003393</name>
</gene>
<evidence type="ECO:0000313" key="3">
    <source>
        <dbReference type="Proteomes" id="UP000717328"/>
    </source>
</evidence>
<dbReference type="Pfam" id="PF00168">
    <property type="entry name" value="C2"/>
    <property type="match status" value="1"/>
</dbReference>
<dbReference type="InterPro" id="IPR035892">
    <property type="entry name" value="C2_domain_sf"/>
</dbReference>
<accession>A0A9P7GGF8</accession>
<dbReference type="InterPro" id="IPR000008">
    <property type="entry name" value="C2_dom"/>
</dbReference>
<reference evidence="2" key="2">
    <citation type="submission" date="2021-10" db="EMBL/GenBank/DDBJ databases">
        <title>Phylogenomics reveals ancestral predisposition of the termite-cultivated fungus Termitomyces towards a domesticated lifestyle.</title>
        <authorList>
            <person name="Auxier B."/>
            <person name="Grum-Grzhimaylo A."/>
            <person name="Cardenas M.E."/>
            <person name="Lodge J.D."/>
            <person name="Laessoe T."/>
            <person name="Pedersen O."/>
            <person name="Smith M.E."/>
            <person name="Kuyper T.W."/>
            <person name="Franco-Molano E.A."/>
            <person name="Baroni T.J."/>
            <person name="Aanen D.K."/>
        </authorList>
    </citation>
    <scope>NUCLEOTIDE SEQUENCE</scope>
    <source>
        <strain evidence="2">D49</strain>
    </source>
</reference>
<comment type="caution">
    <text evidence="2">The sequence shown here is derived from an EMBL/GenBank/DDBJ whole genome shotgun (WGS) entry which is preliminary data.</text>
</comment>
<evidence type="ECO:0000313" key="2">
    <source>
        <dbReference type="EMBL" id="KAG5649506.1"/>
    </source>
</evidence>
<protein>
    <recommendedName>
        <fullName evidence="1">C2 domain-containing protein</fullName>
    </recommendedName>
</protein>
<dbReference type="AlphaFoldDB" id="A0A9P7GGF8"/>
<evidence type="ECO:0000259" key="1">
    <source>
        <dbReference type="PROSITE" id="PS50004"/>
    </source>
</evidence>
<dbReference type="OrthoDB" id="5967843at2759"/>
<dbReference type="Proteomes" id="UP000717328">
    <property type="component" value="Unassembled WGS sequence"/>
</dbReference>
<sequence>LKASSLPTHLGQKPKSYVSIKIGSSLAQKTFKATGDNPEWNQVLTFDVPESSMSCVVEIVRVSKFFGKKVIAKWDDITVPSVGDDTTETYVKSKIQLFFAWKITGANSNETVTAPPIMSTEVAHTPEVPGPDPIEPVKGTIAHLNQFINAAQPAIGSDGKPQIPGLNTQLTKVMGYVKKLVDIGGHIAEVS</sequence>
<name>A0A9P7GGF8_9AGAR</name>
<feature type="domain" description="C2" evidence="1">
    <location>
        <begin position="1"/>
        <end position="90"/>
    </location>
</feature>
<reference evidence="2" key="1">
    <citation type="submission" date="2021-02" db="EMBL/GenBank/DDBJ databases">
        <authorList>
            <person name="Nieuwenhuis M."/>
            <person name="Van De Peppel L.J.J."/>
        </authorList>
    </citation>
    <scope>NUCLEOTIDE SEQUENCE</scope>
    <source>
        <strain evidence="2">D49</strain>
    </source>
</reference>
<dbReference type="EMBL" id="JABCKI010000928">
    <property type="protein sequence ID" value="KAG5649506.1"/>
    <property type="molecule type" value="Genomic_DNA"/>
</dbReference>
<proteinExistence type="predicted"/>
<organism evidence="2 3">
    <name type="scientific">Sphagnurus paluster</name>
    <dbReference type="NCBI Taxonomy" id="117069"/>
    <lineage>
        <taxon>Eukaryota</taxon>
        <taxon>Fungi</taxon>
        <taxon>Dikarya</taxon>
        <taxon>Basidiomycota</taxon>
        <taxon>Agaricomycotina</taxon>
        <taxon>Agaricomycetes</taxon>
        <taxon>Agaricomycetidae</taxon>
        <taxon>Agaricales</taxon>
        <taxon>Tricholomatineae</taxon>
        <taxon>Lyophyllaceae</taxon>
        <taxon>Sphagnurus</taxon>
    </lineage>
</organism>
<feature type="non-terminal residue" evidence="2">
    <location>
        <position position="191"/>
    </location>
</feature>
<dbReference type="SUPFAM" id="SSF49562">
    <property type="entry name" value="C2 domain (Calcium/lipid-binding domain, CaLB)"/>
    <property type="match status" value="1"/>
</dbReference>
<dbReference type="Gene3D" id="2.60.40.150">
    <property type="entry name" value="C2 domain"/>
    <property type="match status" value="1"/>
</dbReference>
<keyword evidence="3" id="KW-1185">Reference proteome</keyword>
<dbReference type="PROSITE" id="PS50004">
    <property type="entry name" value="C2"/>
    <property type="match status" value="1"/>
</dbReference>